<dbReference type="InterPro" id="IPR006054">
    <property type="entry name" value="DnaQ"/>
</dbReference>
<evidence type="ECO:0000256" key="9">
    <source>
        <dbReference type="ARBA" id="ARBA00022932"/>
    </source>
</evidence>
<dbReference type="Gene3D" id="3.30.420.10">
    <property type="entry name" value="Ribonuclease H-like superfamily/Ribonuclease H"/>
    <property type="match status" value="1"/>
</dbReference>
<dbReference type="InterPro" id="IPR006555">
    <property type="entry name" value="ATP-dep_Helicase_C"/>
</dbReference>
<dbReference type="InterPro" id="IPR012337">
    <property type="entry name" value="RNaseH-like_sf"/>
</dbReference>
<keyword evidence="9" id="KW-0239">DNA-directed DNA polymerase</keyword>
<dbReference type="InterPro" id="IPR011545">
    <property type="entry name" value="DEAD/DEAH_box_helicase_dom"/>
</dbReference>
<dbReference type="InterPro" id="IPR014013">
    <property type="entry name" value="Helic_SF1/SF2_ATP-bd_DinG/Rad3"/>
</dbReference>
<evidence type="ECO:0000256" key="2">
    <source>
        <dbReference type="ARBA" id="ARBA00022695"/>
    </source>
</evidence>
<evidence type="ECO:0000256" key="10">
    <source>
        <dbReference type="ARBA" id="ARBA00070925"/>
    </source>
</evidence>
<dbReference type="GO" id="GO:0003887">
    <property type="term" value="F:DNA-directed DNA polymerase activity"/>
    <property type="evidence" value="ECO:0007669"/>
    <property type="project" value="UniProtKB-KW"/>
</dbReference>
<evidence type="ECO:0000256" key="3">
    <source>
        <dbReference type="ARBA" id="ARBA00022705"/>
    </source>
</evidence>
<dbReference type="Pfam" id="PF00270">
    <property type="entry name" value="DEAD"/>
    <property type="match status" value="1"/>
</dbReference>
<comment type="caution">
    <text evidence="12">The sequence shown here is derived from an EMBL/GenBank/DDBJ whole genome shotgun (WGS) entry which is preliminary data.</text>
</comment>
<gene>
    <name evidence="12" type="ORF">E5983_03740</name>
</gene>
<keyword evidence="4" id="KW-0540">Nuclease</keyword>
<evidence type="ECO:0000256" key="8">
    <source>
        <dbReference type="ARBA" id="ARBA00022840"/>
    </source>
</evidence>
<keyword evidence="6" id="KW-0378">Hydrolase</keyword>
<dbReference type="GO" id="GO:0003677">
    <property type="term" value="F:DNA binding"/>
    <property type="evidence" value="ECO:0007669"/>
    <property type="project" value="InterPro"/>
</dbReference>
<keyword evidence="12" id="KW-0347">Helicase</keyword>
<dbReference type="PANTHER" id="PTHR30231:SF41">
    <property type="entry name" value="DNA POLYMERASE III SUBUNIT EPSILON"/>
    <property type="match status" value="1"/>
</dbReference>
<evidence type="ECO:0000313" key="12">
    <source>
        <dbReference type="EMBL" id="MVX58762.1"/>
    </source>
</evidence>
<evidence type="ECO:0000256" key="4">
    <source>
        <dbReference type="ARBA" id="ARBA00022722"/>
    </source>
</evidence>
<proteinExistence type="predicted"/>
<protein>
    <recommendedName>
        <fullName evidence="10">DNA polymerase III polC-type</fullName>
    </recommendedName>
</protein>
<dbReference type="FunFam" id="3.30.420.10:FF:000045">
    <property type="entry name" value="3'-5' exonuclease DinG"/>
    <property type="match status" value="1"/>
</dbReference>
<dbReference type="SMART" id="SM00479">
    <property type="entry name" value="EXOIII"/>
    <property type="match status" value="1"/>
</dbReference>
<dbReference type="GO" id="GO:0005524">
    <property type="term" value="F:ATP binding"/>
    <property type="evidence" value="ECO:0007669"/>
    <property type="project" value="UniProtKB-KW"/>
</dbReference>
<dbReference type="GO" id="GO:0008408">
    <property type="term" value="F:3'-5' exonuclease activity"/>
    <property type="evidence" value="ECO:0007669"/>
    <property type="project" value="TreeGrafter"/>
</dbReference>
<feature type="domain" description="Helicase ATP-binding" evidence="11">
    <location>
        <begin position="235"/>
        <end position="493"/>
    </location>
</feature>
<dbReference type="GO" id="GO:0004386">
    <property type="term" value="F:helicase activity"/>
    <property type="evidence" value="ECO:0007669"/>
    <property type="project" value="UniProtKB-KW"/>
</dbReference>
<dbReference type="GO" id="GO:0016818">
    <property type="term" value="F:hydrolase activity, acting on acid anhydrides, in phosphorus-containing anhydrides"/>
    <property type="evidence" value="ECO:0007669"/>
    <property type="project" value="InterPro"/>
</dbReference>
<dbReference type="SMART" id="SM00491">
    <property type="entry name" value="HELICc2"/>
    <property type="match status" value="1"/>
</dbReference>
<keyword evidence="2" id="KW-0548">Nucleotidyltransferase</keyword>
<evidence type="ECO:0000256" key="1">
    <source>
        <dbReference type="ARBA" id="ARBA00022679"/>
    </source>
</evidence>
<dbReference type="InterPro" id="IPR027417">
    <property type="entry name" value="P-loop_NTPase"/>
</dbReference>
<dbReference type="InterPro" id="IPR014001">
    <property type="entry name" value="Helicase_ATP-bd"/>
</dbReference>
<evidence type="ECO:0000256" key="7">
    <source>
        <dbReference type="ARBA" id="ARBA00022839"/>
    </source>
</evidence>
<dbReference type="SUPFAM" id="SSF52540">
    <property type="entry name" value="P-loop containing nucleoside triphosphate hydrolases"/>
    <property type="match status" value="1"/>
</dbReference>
<dbReference type="GO" id="GO:0045004">
    <property type="term" value="P:DNA replication proofreading"/>
    <property type="evidence" value="ECO:0007669"/>
    <property type="project" value="TreeGrafter"/>
</dbReference>
<evidence type="ECO:0000313" key="13">
    <source>
        <dbReference type="Proteomes" id="UP000461595"/>
    </source>
</evidence>
<name>A0A7X3G825_9STRE</name>
<dbReference type="InterPro" id="IPR013520">
    <property type="entry name" value="Ribonucl_H"/>
</dbReference>
<dbReference type="SUPFAM" id="SSF53098">
    <property type="entry name" value="Ribonuclease H-like"/>
    <property type="match status" value="1"/>
</dbReference>
<dbReference type="GO" id="GO:0005829">
    <property type="term" value="C:cytosol"/>
    <property type="evidence" value="ECO:0007669"/>
    <property type="project" value="TreeGrafter"/>
</dbReference>
<dbReference type="InterPro" id="IPR036397">
    <property type="entry name" value="RNaseH_sf"/>
</dbReference>
<evidence type="ECO:0000256" key="6">
    <source>
        <dbReference type="ARBA" id="ARBA00022801"/>
    </source>
</evidence>
<keyword evidence="7" id="KW-0269">Exonuclease</keyword>
<dbReference type="EMBL" id="WSRS01000022">
    <property type="protein sequence ID" value="MVX58762.1"/>
    <property type="molecule type" value="Genomic_DNA"/>
</dbReference>
<dbReference type="SMART" id="SM00487">
    <property type="entry name" value="DEXDc"/>
    <property type="match status" value="1"/>
</dbReference>
<dbReference type="NCBIfam" id="TIGR00573">
    <property type="entry name" value="dnaq"/>
    <property type="match status" value="1"/>
</dbReference>
<reference evidence="12 13" key="1">
    <citation type="submission" date="2019-12" db="EMBL/GenBank/DDBJ databases">
        <title>Microbes associate with the intestines of laboratory mice.</title>
        <authorList>
            <person name="Navarre W."/>
            <person name="Wong E."/>
        </authorList>
    </citation>
    <scope>NUCLEOTIDE SEQUENCE [LARGE SCALE GENOMIC DNA]</scope>
    <source>
        <strain evidence="12 13">NM51_B2-22</strain>
    </source>
</reference>
<dbReference type="Gene3D" id="3.40.50.300">
    <property type="entry name" value="P-loop containing nucleotide triphosphate hydrolases"/>
    <property type="match status" value="2"/>
</dbReference>
<keyword evidence="5" id="KW-0547">Nucleotide-binding</keyword>
<sequence>MKRMNQKYAIVDIEATNPGNQAKIIQVGIVLLENGEIVQSYQTDVNPQEALDQRIIDLTGITDQQLVQAPLFSQVAGVIYDLLEDAVFVAHNVAFDANLLAEALFWEGYELRTPRVDTVELAQVCFPRLQNYSLGSLCQELGIPLENAHTALADAQATAALLQILMERIQELPKGLVEQLWKKSDALLYETGLIFQDCLSQMSDQGDSSFLVEHGLYLRKPKTSVNQVIGLGPWQQQFQELGLEPRPAQADLAQHIQQTKGQKGVSVLQAEVGSGKTWAYLLTLIEELDQGGRLVVSVPTKLLMQQLLEQEGTVLAQRFGLQMRAVKSPRNFLSLDALWTYLQKADWRKRSIGRFLMQLLVWLAETETGDLDELGQAYRLEHILKDLRHSGQVEAASLFPILDFWRRLERQLAEVPLLVTNHAYLPTLLKYYPTLFKDAYLVLDEAQSLFRGLEEANQVKLSYSDLEQKLQAVLAAEKVPKRLRLLQELQVELDIWKVQQPSPDYLELDKSALEKIQSLLHRLGPAQLPDLFRFFLEEQGDFYIRGHKHQEELVVVSGDYFQLGQGFEACQHSYLISASLDLALAETMLQLAGIEAVDIASFTGSKLGRQLVLTSPDFPDVSLMNFSAYTNFVGAWIEKLSALGRPIMVVFSARELLNRVAGTLSVPYLAQLEGQDQQVLRKRFERGDQQVLLALGSFWEGVDLKDLDQVIQLIVRLPFANPKNILVDKVARSVETLGLNSFTDFVLPLAGQRLQQITGRLRRREDQISAVLILDGRLVGKSYGTVLQEELAKGTDFLIRPQELIPHEITDFFERYEES</sequence>
<dbReference type="Pfam" id="PF13307">
    <property type="entry name" value="Helicase_C_2"/>
    <property type="match status" value="1"/>
</dbReference>
<keyword evidence="3" id="KW-0235">DNA replication</keyword>
<keyword evidence="1" id="KW-0808">Transferase</keyword>
<evidence type="ECO:0000259" key="11">
    <source>
        <dbReference type="PROSITE" id="PS51193"/>
    </source>
</evidence>
<dbReference type="AlphaFoldDB" id="A0A7X3G825"/>
<dbReference type="PANTHER" id="PTHR30231">
    <property type="entry name" value="DNA POLYMERASE III SUBUNIT EPSILON"/>
    <property type="match status" value="1"/>
</dbReference>
<dbReference type="Proteomes" id="UP000461595">
    <property type="component" value="Unassembled WGS sequence"/>
</dbReference>
<keyword evidence="8" id="KW-0067">ATP-binding</keyword>
<dbReference type="Pfam" id="PF00929">
    <property type="entry name" value="RNase_T"/>
    <property type="match status" value="1"/>
</dbReference>
<accession>A0A7X3G825</accession>
<evidence type="ECO:0000256" key="5">
    <source>
        <dbReference type="ARBA" id="ARBA00022741"/>
    </source>
</evidence>
<organism evidence="12 13">
    <name type="scientific">Streptococcus danieliae</name>
    <dbReference type="NCBI Taxonomy" id="747656"/>
    <lineage>
        <taxon>Bacteria</taxon>
        <taxon>Bacillati</taxon>
        <taxon>Bacillota</taxon>
        <taxon>Bacilli</taxon>
        <taxon>Lactobacillales</taxon>
        <taxon>Streptococcaceae</taxon>
        <taxon>Streptococcus</taxon>
    </lineage>
</organism>
<dbReference type="PROSITE" id="PS51193">
    <property type="entry name" value="HELICASE_ATP_BIND_2"/>
    <property type="match status" value="1"/>
</dbReference>
<dbReference type="CDD" id="cd06127">
    <property type="entry name" value="DEDDh"/>
    <property type="match status" value="1"/>
</dbReference>